<dbReference type="Pfam" id="PF10938">
    <property type="entry name" value="YfdX"/>
    <property type="match status" value="1"/>
</dbReference>
<sequence length="290" mass="31618">MGKRLVGSILAASLLFSSAYATNSKTISHDAIKVAKKDAKSNSASHIVKEAVEAVALTQKVLIDIAHKDKKSAIKDIEKAIGKLEVILARKDAPLMLPVDASITATEFKADSSTIEKGIKSVIALLKDKKVQEARELLNTLQSEIDITTINLPLASYPSALKLAASYLHDGKLKEAQDVLEMALSTLVTTKVVIPIPLVTAEALIHDAQKIAKKDKKQALKHLELAKEELKKAELLGYTSQSDVTYKALNRAIDKVEKEIKGKNRAEKLFEDLLNKLKSFKDQATKSSSK</sequence>
<keyword evidence="1" id="KW-0175">Coiled coil</keyword>
<gene>
    <name evidence="2" type="ORF">MNB_SM-7-1405</name>
</gene>
<dbReference type="EMBL" id="FPHB01000041">
    <property type="protein sequence ID" value="SFV57707.1"/>
    <property type="molecule type" value="Genomic_DNA"/>
</dbReference>
<accession>A0A1W1BW68</accession>
<feature type="coiled-coil region" evidence="1">
    <location>
        <begin position="213"/>
        <end position="283"/>
    </location>
</feature>
<organism evidence="2">
    <name type="scientific">hydrothermal vent metagenome</name>
    <dbReference type="NCBI Taxonomy" id="652676"/>
    <lineage>
        <taxon>unclassified sequences</taxon>
        <taxon>metagenomes</taxon>
        <taxon>ecological metagenomes</taxon>
    </lineage>
</organism>
<evidence type="ECO:0008006" key="3">
    <source>
        <dbReference type="Google" id="ProtNLM"/>
    </source>
</evidence>
<reference evidence="2" key="1">
    <citation type="submission" date="2016-10" db="EMBL/GenBank/DDBJ databases">
        <authorList>
            <person name="de Groot N.N."/>
        </authorList>
    </citation>
    <scope>NUCLEOTIDE SEQUENCE</scope>
</reference>
<protein>
    <recommendedName>
        <fullName evidence="3">YfdX protein</fullName>
    </recommendedName>
</protein>
<dbReference type="AlphaFoldDB" id="A0A1W1BW68"/>
<proteinExistence type="predicted"/>
<dbReference type="InterPro" id="IPR021236">
    <property type="entry name" value="Uncharacterised_YfdX"/>
</dbReference>
<evidence type="ECO:0000313" key="2">
    <source>
        <dbReference type="EMBL" id="SFV57707.1"/>
    </source>
</evidence>
<name>A0A1W1BW68_9ZZZZ</name>
<evidence type="ECO:0000256" key="1">
    <source>
        <dbReference type="SAM" id="Coils"/>
    </source>
</evidence>